<dbReference type="EMBL" id="CP039353">
    <property type="protein sequence ID" value="QCE07915.1"/>
    <property type="molecule type" value="Genomic_DNA"/>
</dbReference>
<keyword evidence="5 9" id="KW-0378">Hydrolase</keyword>
<gene>
    <name evidence="10" type="ORF">DEO72_LG9g2937</name>
</gene>
<dbReference type="PANTHER" id="PTHR31375">
    <property type="match status" value="1"/>
</dbReference>
<dbReference type="Gene3D" id="2.160.20.10">
    <property type="entry name" value="Single-stranded right-handed beta-helix, Pectin lyase-like"/>
    <property type="match status" value="1"/>
</dbReference>
<reference evidence="10 11" key="1">
    <citation type="submission" date="2019-04" db="EMBL/GenBank/DDBJ databases">
        <title>An improved genome assembly and genetic linkage map for asparagus bean, Vigna unguiculata ssp. sesquipedialis.</title>
        <authorList>
            <person name="Xia Q."/>
            <person name="Zhang R."/>
            <person name="Dong Y."/>
        </authorList>
    </citation>
    <scope>NUCLEOTIDE SEQUENCE [LARGE SCALE GENOMIC DNA]</scope>
    <source>
        <tissue evidence="10">Leaf</tissue>
    </source>
</reference>
<comment type="subcellular location">
    <subcellularLocation>
        <location evidence="1">Secreted</location>
        <location evidence="1">Cell wall</location>
    </subcellularLocation>
</comment>
<evidence type="ECO:0000256" key="9">
    <source>
        <dbReference type="RuleBase" id="RU361169"/>
    </source>
</evidence>
<keyword evidence="3" id="KW-0134">Cell wall</keyword>
<feature type="active site" evidence="8">
    <location>
        <position position="200"/>
    </location>
</feature>
<dbReference type="GO" id="GO:0071555">
    <property type="term" value="P:cell wall organization"/>
    <property type="evidence" value="ECO:0007669"/>
    <property type="project" value="UniProtKB-KW"/>
</dbReference>
<organism evidence="10 11">
    <name type="scientific">Vigna unguiculata</name>
    <name type="common">Cowpea</name>
    <dbReference type="NCBI Taxonomy" id="3917"/>
    <lineage>
        <taxon>Eukaryota</taxon>
        <taxon>Viridiplantae</taxon>
        <taxon>Streptophyta</taxon>
        <taxon>Embryophyta</taxon>
        <taxon>Tracheophyta</taxon>
        <taxon>Spermatophyta</taxon>
        <taxon>Magnoliopsida</taxon>
        <taxon>eudicotyledons</taxon>
        <taxon>Gunneridae</taxon>
        <taxon>Pentapetalae</taxon>
        <taxon>rosids</taxon>
        <taxon>fabids</taxon>
        <taxon>Fabales</taxon>
        <taxon>Fabaceae</taxon>
        <taxon>Papilionoideae</taxon>
        <taxon>50 kb inversion clade</taxon>
        <taxon>NPAAA clade</taxon>
        <taxon>indigoferoid/millettioid clade</taxon>
        <taxon>Phaseoleae</taxon>
        <taxon>Vigna</taxon>
    </lineage>
</organism>
<dbReference type="GO" id="GO:0005975">
    <property type="term" value="P:carbohydrate metabolic process"/>
    <property type="evidence" value="ECO:0007669"/>
    <property type="project" value="InterPro"/>
</dbReference>
<dbReference type="InterPro" id="IPR012334">
    <property type="entry name" value="Pectin_lyas_fold"/>
</dbReference>
<dbReference type="GO" id="GO:0004650">
    <property type="term" value="F:polygalacturonase activity"/>
    <property type="evidence" value="ECO:0007669"/>
    <property type="project" value="InterPro"/>
</dbReference>
<evidence type="ECO:0000256" key="3">
    <source>
        <dbReference type="ARBA" id="ARBA00022512"/>
    </source>
</evidence>
<evidence type="ECO:0000256" key="4">
    <source>
        <dbReference type="ARBA" id="ARBA00022525"/>
    </source>
</evidence>
<comment type="similarity">
    <text evidence="2 9">Belongs to the glycosyl hydrolase 28 family.</text>
</comment>
<keyword evidence="11" id="KW-1185">Reference proteome</keyword>
<dbReference type="AlphaFoldDB" id="A0A4D6N713"/>
<dbReference type="PROSITE" id="PS00502">
    <property type="entry name" value="POLYGALACTURONASE"/>
    <property type="match status" value="1"/>
</dbReference>
<evidence type="ECO:0000256" key="8">
    <source>
        <dbReference type="PROSITE-ProRule" id="PRU10052"/>
    </source>
</evidence>
<keyword evidence="7" id="KW-0961">Cell wall biogenesis/degradation</keyword>
<evidence type="ECO:0000256" key="6">
    <source>
        <dbReference type="ARBA" id="ARBA00023295"/>
    </source>
</evidence>
<evidence type="ECO:0000313" key="10">
    <source>
        <dbReference type="EMBL" id="QCE07915.1"/>
    </source>
</evidence>
<dbReference type="InterPro" id="IPR000743">
    <property type="entry name" value="Glyco_hydro_28"/>
</dbReference>
<accession>A0A4D6N713</accession>
<evidence type="ECO:0000313" key="11">
    <source>
        <dbReference type="Proteomes" id="UP000501690"/>
    </source>
</evidence>
<evidence type="ECO:0000256" key="1">
    <source>
        <dbReference type="ARBA" id="ARBA00004191"/>
    </source>
</evidence>
<evidence type="ECO:0000256" key="2">
    <source>
        <dbReference type="ARBA" id="ARBA00008834"/>
    </source>
</evidence>
<protein>
    <submittedName>
        <fullName evidence="10">Galacturan 1</fullName>
    </submittedName>
</protein>
<name>A0A4D6N713_VIGUN</name>
<keyword evidence="6 9" id="KW-0326">Glycosidase</keyword>
<dbReference type="FunFam" id="2.160.20.10:FF:000004">
    <property type="entry name" value="Pectin lyase-like superfamily protein"/>
    <property type="match status" value="1"/>
</dbReference>
<dbReference type="SUPFAM" id="SSF51126">
    <property type="entry name" value="Pectin lyase-like"/>
    <property type="match status" value="1"/>
</dbReference>
<sequence>MFNKIDDAWAEACASTSAVKIVIPSGTYQMTHVDVKGPCKAPIEIQLDGTIKAPPKPEDVGGDQLLRIGYVNALTISGKGVIDGQGSYAWKQNDCSKNTKCKLLGMNLGFNFINNSIIRGITTKDSKHFHVNVLGCNNFTFDGFKVSTPGDSANTDGIHIGRSTGVNVLNTDIATGDDCVSLGDGSRQVLVQNVKCGPGHGISIGSLGKYKEEESVDGITVKGCTLKGTTNGVRIKTWPNEPGTITVTNMRFEDITMDNVMNPIIIDQEYCPWNQCSKQNPSKIKISKVIIKNIKGTSGTKEGIILACSSGVPCEGVEISNVDLTFKGAPVIATCSNVKPKITGKAPACTAPSIKKE</sequence>
<evidence type="ECO:0000256" key="7">
    <source>
        <dbReference type="ARBA" id="ARBA00023316"/>
    </source>
</evidence>
<dbReference type="InterPro" id="IPR006626">
    <property type="entry name" value="PbH1"/>
</dbReference>
<dbReference type="SMART" id="SM00710">
    <property type="entry name" value="PbH1"/>
    <property type="match status" value="4"/>
</dbReference>
<keyword evidence="4" id="KW-0964">Secreted</keyword>
<proteinExistence type="inferred from homology"/>
<dbReference type="InterPro" id="IPR011050">
    <property type="entry name" value="Pectin_lyase_fold/virulence"/>
</dbReference>
<dbReference type="Proteomes" id="UP000501690">
    <property type="component" value="Linkage Group LG9"/>
</dbReference>
<dbReference type="Pfam" id="PF00295">
    <property type="entry name" value="Glyco_hydro_28"/>
    <property type="match status" value="1"/>
</dbReference>
<evidence type="ECO:0000256" key="5">
    <source>
        <dbReference type="ARBA" id="ARBA00022801"/>
    </source>
</evidence>